<feature type="domain" description="Schlafen AlbA-2" evidence="3">
    <location>
        <begin position="321"/>
        <end position="452"/>
    </location>
</feature>
<keyword evidence="1" id="KW-0175">Coiled coil</keyword>
<feature type="compositionally biased region" description="Pro residues" evidence="2">
    <location>
        <begin position="273"/>
        <end position="283"/>
    </location>
</feature>
<dbReference type="InterPro" id="IPR038461">
    <property type="entry name" value="Schlafen_AlbA_2_dom_sf"/>
</dbReference>
<dbReference type="PANTHER" id="PTHR12155:SF29">
    <property type="entry name" value="SCHLAFEN-LIKE PROTEIN 1"/>
    <property type="match status" value="1"/>
</dbReference>
<sequence length="507" mass="55466">MEGQAHMLCCLPQPWLTPFFPVLGLGLGWVAGPFRLALCPPSLPLALPSPCQSVNLPGASAPPESPGRPWEEQPAVRNPGSPSEGDPSRDPPPPPPRKRSPQTQVQQPLMELPGTPPLQEVPREESLPEDSGLQVTPSTHILYVGHLNPQFSVPVLTCLLRDALERLGLPVAREHIEVVRRPRKAYALVQVTTHRDSLASLPWRLQTAVEEHQILKELVARGKELVLGDGRGPSRGREVKGALLEPPSLQAPEPHPGAGRSLGRGGGASRSPSPSPANSPPARAPQRSQDRPSGARSDSAIVHQEVPGQERLFQGAFLGSETRSVEFKRGGGEYLSLAFKHHLRRYACAFLNGEGGSLFVGVEDSGLVRGVPCSHRDEDRVRLLVDSILQGFQPQVFPDAYTLSFIPVVSTIASPTPLKVIRLRVRAPRAQAEPQLYETDQGEVFLRRDGSIQGPLSVHAIQEWYKQKWVVELRTLQERVKVLTAEKEQLRQQLKQQGPGSRTCCVL</sequence>
<gene>
    <name evidence="5" type="primary">SLFNL1</name>
</gene>
<accession>A0ABM3P9L1</accession>
<dbReference type="Proteomes" id="UP001652583">
    <property type="component" value="Chromosome C1"/>
</dbReference>
<feature type="region of interest" description="Disordered" evidence="2">
    <location>
        <begin position="56"/>
        <end position="133"/>
    </location>
</feature>
<dbReference type="InterPro" id="IPR007421">
    <property type="entry name" value="Schlafen_AlbA_2_dom"/>
</dbReference>
<name>A0ABM3P9L1_ACIJB</name>
<evidence type="ECO:0000256" key="1">
    <source>
        <dbReference type="SAM" id="Coils"/>
    </source>
</evidence>
<keyword evidence="4" id="KW-1185">Reference proteome</keyword>
<evidence type="ECO:0000256" key="2">
    <source>
        <dbReference type="SAM" id="MobiDB-lite"/>
    </source>
</evidence>
<evidence type="ECO:0000313" key="5">
    <source>
        <dbReference type="RefSeq" id="XP_053068357.1"/>
    </source>
</evidence>
<proteinExistence type="predicted"/>
<dbReference type="GeneID" id="106988981"/>
<dbReference type="PANTHER" id="PTHR12155">
    <property type="entry name" value="SCHLAFEN"/>
    <property type="match status" value="1"/>
</dbReference>
<feature type="region of interest" description="Disordered" evidence="2">
    <location>
        <begin position="244"/>
        <end position="298"/>
    </location>
</feature>
<organism evidence="4 5">
    <name type="scientific">Acinonyx jubatus</name>
    <name type="common">Cheetah</name>
    <dbReference type="NCBI Taxonomy" id="32536"/>
    <lineage>
        <taxon>Eukaryota</taxon>
        <taxon>Metazoa</taxon>
        <taxon>Chordata</taxon>
        <taxon>Craniata</taxon>
        <taxon>Vertebrata</taxon>
        <taxon>Euteleostomi</taxon>
        <taxon>Mammalia</taxon>
        <taxon>Eutheria</taxon>
        <taxon>Laurasiatheria</taxon>
        <taxon>Carnivora</taxon>
        <taxon>Feliformia</taxon>
        <taxon>Felidae</taxon>
        <taxon>Felinae</taxon>
        <taxon>Acinonyx</taxon>
    </lineage>
</organism>
<reference evidence="5" key="2">
    <citation type="submission" date="2025-08" db="UniProtKB">
        <authorList>
            <consortium name="RefSeq"/>
        </authorList>
    </citation>
    <scope>IDENTIFICATION</scope>
    <source>
        <tissue evidence="5">Blood</tissue>
    </source>
</reference>
<dbReference type="Pfam" id="PF04326">
    <property type="entry name" value="SLFN_AlbA_2"/>
    <property type="match status" value="1"/>
</dbReference>
<feature type="coiled-coil region" evidence="1">
    <location>
        <begin position="466"/>
        <end position="493"/>
    </location>
</feature>
<dbReference type="InterPro" id="IPR029684">
    <property type="entry name" value="Schlafen"/>
</dbReference>
<reference evidence="4" key="1">
    <citation type="submission" date="2025-05" db="UniProtKB">
        <authorList>
            <consortium name="RefSeq"/>
        </authorList>
    </citation>
    <scope>NUCLEOTIDE SEQUENCE [LARGE SCALE GENOMIC DNA]</scope>
</reference>
<evidence type="ECO:0000259" key="3">
    <source>
        <dbReference type="Pfam" id="PF04326"/>
    </source>
</evidence>
<evidence type="ECO:0000313" key="4">
    <source>
        <dbReference type="Proteomes" id="UP001652583"/>
    </source>
</evidence>
<protein>
    <submittedName>
        <fullName evidence="5">Schlafen-like protein 1 isoform X3</fullName>
    </submittedName>
</protein>
<dbReference type="RefSeq" id="XP_053068357.1">
    <property type="nucleotide sequence ID" value="XM_053212382.1"/>
</dbReference>
<dbReference type="Gene3D" id="3.30.950.30">
    <property type="entry name" value="Schlafen, AAA domain"/>
    <property type="match status" value="1"/>
</dbReference>